<evidence type="ECO:0000259" key="5">
    <source>
        <dbReference type="PROSITE" id="PS50893"/>
    </source>
</evidence>
<feature type="region of interest" description="Disordered" evidence="4">
    <location>
        <begin position="1"/>
        <end position="20"/>
    </location>
</feature>
<proteinExistence type="predicted"/>
<dbReference type="InterPro" id="IPR027417">
    <property type="entry name" value="P-loop_NTPase"/>
</dbReference>
<evidence type="ECO:0000313" key="10">
    <source>
        <dbReference type="EMBL" id="CAB4701050.1"/>
    </source>
</evidence>
<keyword evidence="2" id="KW-0547">Nucleotide-binding</keyword>
<feature type="domain" description="ABC transporter" evidence="5">
    <location>
        <begin position="26"/>
        <end position="244"/>
    </location>
</feature>
<evidence type="ECO:0000313" key="9">
    <source>
        <dbReference type="EMBL" id="CAB4631821.1"/>
    </source>
</evidence>
<dbReference type="EMBL" id="CAFBOK010000076">
    <property type="protein sequence ID" value="CAB4982226.1"/>
    <property type="molecule type" value="Genomic_DNA"/>
</dbReference>
<dbReference type="EMBL" id="CAEUNJ010000003">
    <property type="protein sequence ID" value="CAB4370255.1"/>
    <property type="molecule type" value="Genomic_DNA"/>
</dbReference>
<evidence type="ECO:0000256" key="2">
    <source>
        <dbReference type="ARBA" id="ARBA00022741"/>
    </source>
</evidence>
<dbReference type="EMBL" id="CAFBNJ010000012">
    <property type="protein sequence ID" value="CAB4943739.1"/>
    <property type="molecule type" value="Genomic_DNA"/>
</dbReference>
<name>A0A6J5YN89_9ZZZZ</name>
<evidence type="ECO:0000313" key="14">
    <source>
        <dbReference type="EMBL" id="CAB5078530.1"/>
    </source>
</evidence>
<dbReference type="Pfam" id="PF00005">
    <property type="entry name" value="ABC_tran"/>
    <property type="match status" value="1"/>
</dbReference>
<dbReference type="EMBL" id="CAFBRD010000124">
    <property type="protein sequence ID" value="CAB5078530.1"/>
    <property type="molecule type" value="Genomic_DNA"/>
</dbReference>
<accession>A0A6J5YN89</accession>
<evidence type="ECO:0000313" key="13">
    <source>
        <dbReference type="EMBL" id="CAB4982226.1"/>
    </source>
</evidence>
<protein>
    <submittedName>
        <fullName evidence="6">Unannotated protein</fullName>
    </submittedName>
</protein>
<evidence type="ECO:0000256" key="4">
    <source>
        <dbReference type="SAM" id="MobiDB-lite"/>
    </source>
</evidence>
<dbReference type="InterPro" id="IPR003439">
    <property type="entry name" value="ABC_transporter-like_ATP-bd"/>
</dbReference>
<dbReference type="InterPro" id="IPR051782">
    <property type="entry name" value="ABC_Transporter_VariousFunc"/>
</dbReference>
<dbReference type="PANTHER" id="PTHR42939:SF1">
    <property type="entry name" value="ABC TRANSPORTER ATP-BINDING PROTEIN ALBC-RELATED"/>
    <property type="match status" value="1"/>
</dbReference>
<dbReference type="PANTHER" id="PTHR42939">
    <property type="entry name" value="ABC TRANSPORTER ATP-BINDING PROTEIN ALBC-RELATED"/>
    <property type="match status" value="1"/>
</dbReference>
<dbReference type="AlphaFoldDB" id="A0A6J5YN89"/>
<evidence type="ECO:0000256" key="1">
    <source>
        <dbReference type="ARBA" id="ARBA00022448"/>
    </source>
</evidence>
<dbReference type="EMBL" id="CAEZTY010000007">
    <property type="protein sequence ID" value="CAB4577909.1"/>
    <property type="molecule type" value="Genomic_DNA"/>
</dbReference>
<dbReference type="PROSITE" id="PS50893">
    <property type="entry name" value="ABC_TRANSPORTER_2"/>
    <property type="match status" value="1"/>
</dbReference>
<dbReference type="InterPro" id="IPR003593">
    <property type="entry name" value="AAA+_ATPase"/>
</dbReference>
<keyword evidence="1" id="KW-0813">Transport</keyword>
<evidence type="ECO:0000313" key="11">
    <source>
        <dbReference type="EMBL" id="CAB4803736.1"/>
    </source>
</evidence>
<evidence type="ECO:0000256" key="3">
    <source>
        <dbReference type="ARBA" id="ARBA00022840"/>
    </source>
</evidence>
<organism evidence="6">
    <name type="scientific">freshwater metagenome</name>
    <dbReference type="NCBI Taxonomy" id="449393"/>
    <lineage>
        <taxon>unclassified sequences</taxon>
        <taxon>metagenomes</taxon>
        <taxon>ecological metagenomes</taxon>
    </lineage>
</organism>
<evidence type="ECO:0000313" key="8">
    <source>
        <dbReference type="EMBL" id="CAB4577909.1"/>
    </source>
</evidence>
<evidence type="ECO:0000313" key="6">
    <source>
        <dbReference type="EMBL" id="CAB4331985.1"/>
    </source>
</evidence>
<gene>
    <name evidence="8" type="ORF">UFOPK1762_00331</name>
    <name evidence="9" type="ORF">UFOPK1906_01512</name>
    <name evidence="10" type="ORF">UFOPK2624_00551</name>
    <name evidence="11" type="ORF">UFOPK2969_01612</name>
    <name evidence="6" type="ORF">UFOPK3331_00266</name>
    <name evidence="12" type="ORF">UFOPK3785_00374</name>
    <name evidence="13" type="ORF">UFOPK3927_00781</name>
    <name evidence="7" type="ORF">UFOPK4201_00101</name>
    <name evidence="14" type="ORF">UFOPK4371_01681</name>
</gene>
<dbReference type="EMBL" id="CAESAL010000005">
    <property type="protein sequence ID" value="CAB4331985.1"/>
    <property type="molecule type" value="Genomic_DNA"/>
</dbReference>
<dbReference type="SUPFAM" id="SSF52540">
    <property type="entry name" value="P-loop containing nucleoside triphosphate hydrolases"/>
    <property type="match status" value="1"/>
</dbReference>
<keyword evidence="3" id="KW-0067">ATP-binding</keyword>
<reference evidence="6" key="1">
    <citation type="submission" date="2020-05" db="EMBL/GenBank/DDBJ databases">
        <authorList>
            <person name="Chiriac C."/>
            <person name="Salcher M."/>
            <person name="Ghai R."/>
            <person name="Kavagutti S V."/>
        </authorList>
    </citation>
    <scope>NUCLEOTIDE SEQUENCE</scope>
</reference>
<dbReference type="GO" id="GO:0005524">
    <property type="term" value="F:ATP binding"/>
    <property type="evidence" value="ECO:0007669"/>
    <property type="project" value="UniProtKB-KW"/>
</dbReference>
<dbReference type="Gene3D" id="3.40.50.300">
    <property type="entry name" value="P-loop containing nucleotide triphosphate hydrolases"/>
    <property type="match status" value="1"/>
</dbReference>
<sequence length="248" mass="26449">MTSPFALPKQPPTPATEPRLKPDAALQTLDLSKDYGDGMGLMSELDLVINKGELVMLVGPNGAGKSTFLGLAAGMLEPSNGWAFIAGSPAGTVPARAALSYLPDNPVLYDDLSLGEHIEYIARLHKTVDWQDYADDLVDMFGLGDRIDDLPSRFSRGLKQKTGLILGLIRPFTVMLVDEPFVGLDTPGQETLVEIMTDVVAQGASIICSTHQLDLVPSANRCVGLRDGELAYDGPATAAKIRELVGGE</sequence>
<evidence type="ECO:0000313" key="12">
    <source>
        <dbReference type="EMBL" id="CAB4943739.1"/>
    </source>
</evidence>
<dbReference type="EMBL" id="CAEZXY010000015">
    <property type="protein sequence ID" value="CAB4701050.1"/>
    <property type="molecule type" value="Genomic_DNA"/>
</dbReference>
<dbReference type="EMBL" id="CAFAAD010000163">
    <property type="protein sequence ID" value="CAB4803736.1"/>
    <property type="molecule type" value="Genomic_DNA"/>
</dbReference>
<dbReference type="EMBL" id="CAEZVC010000112">
    <property type="protein sequence ID" value="CAB4631821.1"/>
    <property type="molecule type" value="Genomic_DNA"/>
</dbReference>
<dbReference type="SMART" id="SM00382">
    <property type="entry name" value="AAA"/>
    <property type="match status" value="1"/>
</dbReference>
<evidence type="ECO:0000313" key="7">
    <source>
        <dbReference type="EMBL" id="CAB4370255.1"/>
    </source>
</evidence>
<dbReference type="GO" id="GO:0016887">
    <property type="term" value="F:ATP hydrolysis activity"/>
    <property type="evidence" value="ECO:0007669"/>
    <property type="project" value="InterPro"/>
</dbReference>